<dbReference type="InterPro" id="IPR036397">
    <property type="entry name" value="RNaseH_sf"/>
</dbReference>
<evidence type="ECO:0000313" key="3">
    <source>
        <dbReference type="Proteomes" id="UP001358586"/>
    </source>
</evidence>
<gene>
    <name evidence="2" type="ORF">PVK06_026675</name>
</gene>
<dbReference type="InterPro" id="IPR012337">
    <property type="entry name" value="RNaseH-like_sf"/>
</dbReference>
<evidence type="ECO:0000259" key="1">
    <source>
        <dbReference type="Pfam" id="PF10536"/>
    </source>
</evidence>
<reference evidence="2 3" key="1">
    <citation type="submission" date="2023-03" db="EMBL/GenBank/DDBJ databases">
        <title>WGS of Gossypium arboreum.</title>
        <authorList>
            <person name="Yu D."/>
        </authorList>
    </citation>
    <scope>NUCLEOTIDE SEQUENCE [LARGE SCALE GENOMIC DNA]</scope>
    <source>
        <tissue evidence="2">Leaf</tissue>
    </source>
</reference>
<name>A0ABR0P1R8_GOSAR</name>
<dbReference type="EMBL" id="JARKNE010000008">
    <property type="protein sequence ID" value="KAK5811346.1"/>
    <property type="molecule type" value="Genomic_DNA"/>
</dbReference>
<sequence length="208" mass="24728">MVYDIKHMKKFCNSLHGGLNKLTELWKVERVGMCHQAGSDSLLTSCTFRKLRDNFFNSFIEKYADMVHMVYIVKDLLVFSEWKMCEATKPNKAKIRGCLSLLQSWAQFRFPFLRRRVNQPYTFSLIKRWNYATSYAGIPTALEDIRLLLDQRLKMHFQWTPYEDLAVRAVIPNEFFQNLNIWHVKVLLANYATVEMHQTDRVLRQFGF</sequence>
<dbReference type="Proteomes" id="UP001358586">
    <property type="component" value="Chromosome 8"/>
</dbReference>
<keyword evidence="3" id="KW-1185">Reference proteome</keyword>
<feature type="domain" description="Aminotransferase-like plant mobile" evidence="1">
    <location>
        <begin position="83"/>
        <end position="208"/>
    </location>
</feature>
<proteinExistence type="predicted"/>
<comment type="caution">
    <text evidence="2">The sequence shown here is derived from an EMBL/GenBank/DDBJ whole genome shotgun (WGS) entry which is preliminary data.</text>
</comment>
<organism evidence="2 3">
    <name type="scientific">Gossypium arboreum</name>
    <name type="common">Tree cotton</name>
    <name type="synonym">Gossypium nanking</name>
    <dbReference type="NCBI Taxonomy" id="29729"/>
    <lineage>
        <taxon>Eukaryota</taxon>
        <taxon>Viridiplantae</taxon>
        <taxon>Streptophyta</taxon>
        <taxon>Embryophyta</taxon>
        <taxon>Tracheophyta</taxon>
        <taxon>Spermatophyta</taxon>
        <taxon>Magnoliopsida</taxon>
        <taxon>eudicotyledons</taxon>
        <taxon>Gunneridae</taxon>
        <taxon>Pentapetalae</taxon>
        <taxon>rosids</taxon>
        <taxon>malvids</taxon>
        <taxon>Malvales</taxon>
        <taxon>Malvaceae</taxon>
        <taxon>Malvoideae</taxon>
        <taxon>Gossypium</taxon>
    </lineage>
</organism>
<protein>
    <recommendedName>
        <fullName evidence="1">Aminotransferase-like plant mobile domain-containing protein</fullName>
    </recommendedName>
</protein>
<dbReference type="Pfam" id="PF10536">
    <property type="entry name" value="PMD"/>
    <property type="match status" value="1"/>
</dbReference>
<dbReference type="SUPFAM" id="SSF53098">
    <property type="entry name" value="Ribonuclease H-like"/>
    <property type="match status" value="1"/>
</dbReference>
<dbReference type="Gene3D" id="3.30.420.10">
    <property type="entry name" value="Ribonuclease H-like superfamily/Ribonuclease H"/>
    <property type="match status" value="1"/>
</dbReference>
<dbReference type="InterPro" id="IPR044824">
    <property type="entry name" value="MAIN-like"/>
</dbReference>
<dbReference type="PANTHER" id="PTHR46033">
    <property type="entry name" value="PROTEIN MAIN-LIKE 2"/>
    <property type="match status" value="1"/>
</dbReference>
<dbReference type="InterPro" id="IPR019557">
    <property type="entry name" value="AminoTfrase-like_pln_mobile"/>
</dbReference>
<accession>A0ABR0P1R8</accession>
<dbReference type="PANTHER" id="PTHR46033:SF8">
    <property type="entry name" value="PROTEIN MAINTENANCE OF MERISTEMS-LIKE"/>
    <property type="match status" value="1"/>
</dbReference>
<evidence type="ECO:0000313" key="2">
    <source>
        <dbReference type="EMBL" id="KAK5811346.1"/>
    </source>
</evidence>